<dbReference type="PROSITE" id="PS51257">
    <property type="entry name" value="PROKAR_LIPOPROTEIN"/>
    <property type="match status" value="1"/>
</dbReference>
<proteinExistence type="predicted"/>
<evidence type="ECO:0000256" key="1">
    <source>
        <dbReference type="ARBA" id="ARBA00022729"/>
    </source>
</evidence>
<name>D6XXU7_BACIE</name>
<reference evidence="3" key="1">
    <citation type="submission" date="2009-10" db="EMBL/GenBank/DDBJ databases">
        <title>Complete sequence of Bacillus selenitireducens MLS10.</title>
        <authorList>
            <consortium name="US DOE Joint Genome Institute"/>
            <person name="Lucas S."/>
            <person name="Copeland A."/>
            <person name="Lapidus A."/>
            <person name="Glavina del Rio T."/>
            <person name="Dalin E."/>
            <person name="Tice H."/>
            <person name="Bruce D."/>
            <person name="Goodwin L."/>
            <person name="Pitluck S."/>
            <person name="Sims D."/>
            <person name="Brettin T."/>
            <person name="Detter J.C."/>
            <person name="Han C."/>
            <person name="Larimer F."/>
            <person name="Land M."/>
            <person name="Hauser L."/>
            <person name="Kyrpides N."/>
            <person name="Ovchinnikova G."/>
            <person name="Stolz J."/>
        </authorList>
    </citation>
    <scope>NUCLEOTIDE SEQUENCE [LARGE SCALE GENOMIC DNA]</scope>
    <source>
        <strain evidence="3">MLS10</strain>
    </source>
</reference>
<keyword evidence="1 2" id="KW-0732">Signal</keyword>
<feature type="signal peptide" evidence="2">
    <location>
        <begin position="1"/>
        <end position="23"/>
    </location>
</feature>
<dbReference type="Gene3D" id="3.40.190.10">
    <property type="entry name" value="Periplasmic binding protein-like II"/>
    <property type="match status" value="2"/>
</dbReference>
<protein>
    <submittedName>
        <fullName evidence="3">Extracellular solute-binding protein family 1</fullName>
    </submittedName>
</protein>
<dbReference type="eggNOG" id="COG1840">
    <property type="taxonomic scope" value="Bacteria"/>
</dbReference>
<organism evidence="3 4">
    <name type="scientific">Bacillus selenitireducens (strain ATCC 700615 / DSM 15326 / MLS10)</name>
    <dbReference type="NCBI Taxonomy" id="439292"/>
    <lineage>
        <taxon>Bacteria</taxon>
        <taxon>Bacillati</taxon>
        <taxon>Bacillota</taxon>
        <taxon>Bacilli</taxon>
        <taxon>Bacillales</taxon>
        <taxon>Bacillaceae</taxon>
        <taxon>Salisediminibacterium</taxon>
    </lineage>
</organism>
<dbReference type="SUPFAM" id="SSF53850">
    <property type="entry name" value="Periplasmic binding protein-like II"/>
    <property type="match status" value="1"/>
</dbReference>
<dbReference type="PANTHER" id="PTHR30006">
    <property type="entry name" value="THIAMINE-BINDING PERIPLASMIC PROTEIN-RELATED"/>
    <property type="match status" value="1"/>
</dbReference>
<dbReference type="CDD" id="cd13552">
    <property type="entry name" value="PBP2_Fbp_like_6"/>
    <property type="match status" value="1"/>
</dbReference>
<evidence type="ECO:0000313" key="3">
    <source>
        <dbReference type="EMBL" id="ADI00140.1"/>
    </source>
</evidence>
<feature type="chain" id="PRO_5039086571" evidence="2">
    <location>
        <begin position="24"/>
        <end position="351"/>
    </location>
</feature>
<dbReference type="HOGENOM" id="CLU_026974_0_2_9"/>
<dbReference type="Pfam" id="PF13343">
    <property type="entry name" value="SBP_bac_6"/>
    <property type="match status" value="1"/>
</dbReference>
<keyword evidence="4" id="KW-1185">Reference proteome</keyword>
<accession>D6XXU7</accession>
<dbReference type="EMBL" id="CP001791">
    <property type="protein sequence ID" value="ADI00140.1"/>
    <property type="molecule type" value="Genomic_DNA"/>
</dbReference>
<dbReference type="KEGG" id="bse:Bsel_2640"/>
<dbReference type="PIRSF" id="PIRSF002825">
    <property type="entry name" value="CfbpA"/>
    <property type="match status" value="1"/>
</dbReference>
<dbReference type="Proteomes" id="UP000000271">
    <property type="component" value="Chromosome"/>
</dbReference>
<sequence>MGNKMWKAGLAVPACLAVLSACGNDQTEGANENSMEDELVIYSTHAEDMIEMVANAFEEETGVEVTYINLMGELAERVEAEMDNPQADIMFGGASNLFMDLKEKGAFTPTEPVWGESMDPMFKDEDGYWYGTIQTPVSLFYNTDMLSEDELPSDWSDLADDQYEDLLIFRNALSSSARVMYASLLQQYDQQGNLEEGWAFLNDLDANTKAYFDSGTLQMQAIGRQEAAISFSTMNHVLDNQINHDLPIEIIDLESGFPVITDAIAMIDGAPNPNAAEAFLEFAGSAEIQGMLAQEFNRMPTNEEALSLSPDWMQDITFNVMDVDWDHLAEHQADWMQTWDTDVKDSEKDVE</sequence>
<dbReference type="STRING" id="439292.Bsel_2640"/>
<dbReference type="PANTHER" id="PTHR30006:SF24">
    <property type="entry name" value="SLL0237 PROTEIN"/>
    <property type="match status" value="1"/>
</dbReference>
<gene>
    <name evidence="3" type="ordered locus">Bsel_2640</name>
</gene>
<dbReference type="AlphaFoldDB" id="D6XXU7"/>
<dbReference type="InterPro" id="IPR026045">
    <property type="entry name" value="Ferric-bd"/>
</dbReference>
<evidence type="ECO:0000256" key="2">
    <source>
        <dbReference type="SAM" id="SignalP"/>
    </source>
</evidence>
<evidence type="ECO:0000313" key="4">
    <source>
        <dbReference type="Proteomes" id="UP000000271"/>
    </source>
</evidence>
<dbReference type="RefSeq" id="WP_013173560.1">
    <property type="nucleotide sequence ID" value="NC_014219.1"/>
</dbReference>